<protein>
    <submittedName>
        <fullName evidence="2">Uncharacterized protein</fullName>
    </submittedName>
</protein>
<proteinExistence type="predicted"/>
<dbReference type="EMBL" id="JAWQEG010002369">
    <property type="protein sequence ID" value="KAK3872458.1"/>
    <property type="molecule type" value="Genomic_DNA"/>
</dbReference>
<name>A0AAE1FEK1_PETCI</name>
<gene>
    <name evidence="2" type="ORF">Pcinc_022452</name>
</gene>
<dbReference type="Proteomes" id="UP001286313">
    <property type="component" value="Unassembled WGS sequence"/>
</dbReference>
<keyword evidence="3" id="KW-1185">Reference proteome</keyword>
<accession>A0AAE1FEK1</accession>
<comment type="caution">
    <text evidence="2">The sequence shown here is derived from an EMBL/GenBank/DDBJ whole genome shotgun (WGS) entry which is preliminary data.</text>
</comment>
<sequence>MLSVGGASRSEGREGCPSFHHWGKAGKRTGGPGGREVIYHQTSERFGAHVRFMFPLVWWETVARLRTVCGRPGVVVACGGVVHVGCLYLTPAASLPGGMWWGKKN</sequence>
<dbReference type="AlphaFoldDB" id="A0AAE1FEK1"/>
<organism evidence="2 3">
    <name type="scientific">Petrolisthes cinctipes</name>
    <name type="common">Flat porcelain crab</name>
    <dbReference type="NCBI Taxonomy" id="88211"/>
    <lineage>
        <taxon>Eukaryota</taxon>
        <taxon>Metazoa</taxon>
        <taxon>Ecdysozoa</taxon>
        <taxon>Arthropoda</taxon>
        <taxon>Crustacea</taxon>
        <taxon>Multicrustacea</taxon>
        <taxon>Malacostraca</taxon>
        <taxon>Eumalacostraca</taxon>
        <taxon>Eucarida</taxon>
        <taxon>Decapoda</taxon>
        <taxon>Pleocyemata</taxon>
        <taxon>Anomura</taxon>
        <taxon>Galatheoidea</taxon>
        <taxon>Porcellanidae</taxon>
        <taxon>Petrolisthes</taxon>
    </lineage>
</organism>
<reference evidence="2" key="1">
    <citation type="submission" date="2023-10" db="EMBL/GenBank/DDBJ databases">
        <title>Genome assemblies of two species of porcelain crab, Petrolisthes cinctipes and Petrolisthes manimaculis (Anomura: Porcellanidae).</title>
        <authorList>
            <person name="Angst P."/>
        </authorList>
    </citation>
    <scope>NUCLEOTIDE SEQUENCE</scope>
    <source>
        <strain evidence="2">PB745_01</strain>
        <tissue evidence="2">Gill</tissue>
    </source>
</reference>
<evidence type="ECO:0000313" key="2">
    <source>
        <dbReference type="EMBL" id="KAK3872458.1"/>
    </source>
</evidence>
<evidence type="ECO:0000313" key="3">
    <source>
        <dbReference type="Proteomes" id="UP001286313"/>
    </source>
</evidence>
<feature type="region of interest" description="Disordered" evidence="1">
    <location>
        <begin position="1"/>
        <end position="35"/>
    </location>
</feature>
<evidence type="ECO:0000256" key="1">
    <source>
        <dbReference type="SAM" id="MobiDB-lite"/>
    </source>
</evidence>